<dbReference type="EMBL" id="JASNWA010000007">
    <property type="protein sequence ID" value="KAK3172994.1"/>
    <property type="molecule type" value="Genomic_DNA"/>
</dbReference>
<evidence type="ECO:0000259" key="1">
    <source>
        <dbReference type="Pfam" id="PF06985"/>
    </source>
</evidence>
<protein>
    <recommendedName>
        <fullName evidence="1">Heterokaryon incompatibility domain-containing protein</fullName>
    </recommendedName>
</protein>
<dbReference type="InterPro" id="IPR010730">
    <property type="entry name" value="HET"/>
</dbReference>
<feature type="domain" description="Heterokaryon incompatibility" evidence="1">
    <location>
        <begin position="2"/>
        <end position="83"/>
    </location>
</feature>
<accession>A0AAD9Z7E6</accession>
<reference evidence="2" key="1">
    <citation type="submission" date="2022-11" db="EMBL/GenBank/DDBJ databases">
        <title>Chromosomal genome sequence assembly and mating type (MAT) locus characterization of the leprose asexual lichenized fungus Lepraria neglecta (Nyl.) Erichsen.</title>
        <authorList>
            <person name="Allen J.L."/>
            <person name="Pfeffer B."/>
        </authorList>
    </citation>
    <scope>NUCLEOTIDE SEQUENCE</scope>
    <source>
        <strain evidence="2">Allen 5258</strain>
    </source>
</reference>
<dbReference type="Pfam" id="PF06985">
    <property type="entry name" value="HET"/>
    <property type="match status" value="1"/>
</dbReference>
<sequence>MEDWEKEAATMSDVYNYAVLTIVASWGKDSSTGCFVERPLLSKWSCRIFEDARKAVYVSPESVDEPKYTTPLPLEKRAWVVRERALPAKTLSFRDLEMQWTCLESRGSEAWSLTGAGPSDKELPSSEKQSFRDLLSMKPGLCGADIGYMCGFYKHWRPLIALYTACRLTFPDDILVAISGLVKRIEKQTGLTNIFGMWKDFLRMDLMWEGTPGSTKNR</sequence>
<keyword evidence="3" id="KW-1185">Reference proteome</keyword>
<name>A0AAD9Z7E6_9LECA</name>
<gene>
    <name evidence="2" type="ORF">OEA41_006322</name>
</gene>
<dbReference type="AlphaFoldDB" id="A0AAD9Z7E6"/>
<proteinExistence type="predicted"/>
<dbReference type="Proteomes" id="UP001276659">
    <property type="component" value="Unassembled WGS sequence"/>
</dbReference>
<evidence type="ECO:0000313" key="2">
    <source>
        <dbReference type="EMBL" id="KAK3172994.1"/>
    </source>
</evidence>
<evidence type="ECO:0000313" key="3">
    <source>
        <dbReference type="Proteomes" id="UP001276659"/>
    </source>
</evidence>
<comment type="caution">
    <text evidence="2">The sequence shown here is derived from an EMBL/GenBank/DDBJ whole genome shotgun (WGS) entry which is preliminary data.</text>
</comment>
<dbReference type="PANTHER" id="PTHR33112:SF8">
    <property type="entry name" value="HETEROKARYON INCOMPATIBILITY DOMAIN-CONTAINING PROTEIN"/>
    <property type="match status" value="1"/>
</dbReference>
<organism evidence="2 3">
    <name type="scientific">Lepraria neglecta</name>
    <dbReference type="NCBI Taxonomy" id="209136"/>
    <lineage>
        <taxon>Eukaryota</taxon>
        <taxon>Fungi</taxon>
        <taxon>Dikarya</taxon>
        <taxon>Ascomycota</taxon>
        <taxon>Pezizomycotina</taxon>
        <taxon>Lecanoromycetes</taxon>
        <taxon>OSLEUM clade</taxon>
        <taxon>Lecanoromycetidae</taxon>
        <taxon>Lecanorales</taxon>
        <taxon>Lecanorineae</taxon>
        <taxon>Stereocaulaceae</taxon>
        <taxon>Lepraria</taxon>
    </lineage>
</organism>
<dbReference type="PANTHER" id="PTHR33112">
    <property type="entry name" value="DOMAIN PROTEIN, PUTATIVE-RELATED"/>
    <property type="match status" value="1"/>
</dbReference>